<organism evidence="2 3">
    <name type="scientific">candidate division CSSED10-310 bacterium</name>
    <dbReference type="NCBI Taxonomy" id="2855610"/>
    <lineage>
        <taxon>Bacteria</taxon>
        <taxon>Bacteria division CSSED10-310</taxon>
    </lineage>
</organism>
<evidence type="ECO:0000313" key="3">
    <source>
        <dbReference type="Proteomes" id="UP001594351"/>
    </source>
</evidence>
<comment type="caution">
    <text evidence="2">The sequence shown here is derived from an EMBL/GenBank/DDBJ whole genome shotgun (WGS) entry which is preliminary data.</text>
</comment>
<dbReference type="PANTHER" id="PTHR43236:SF2">
    <property type="entry name" value="BLL0069 PROTEIN"/>
    <property type="match status" value="1"/>
</dbReference>
<dbReference type="Proteomes" id="UP001594351">
    <property type="component" value="Unassembled WGS sequence"/>
</dbReference>
<accession>A0ABV6YSD2</accession>
<name>A0ABV6YSD2_UNCC1</name>
<gene>
    <name evidence="2" type="ORF">ACFL27_02770</name>
</gene>
<evidence type="ECO:0000259" key="1">
    <source>
        <dbReference type="Pfam" id="PF06114"/>
    </source>
</evidence>
<dbReference type="EMBL" id="JBHPBY010000021">
    <property type="protein sequence ID" value="MFC1849109.1"/>
    <property type="molecule type" value="Genomic_DNA"/>
</dbReference>
<dbReference type="Pfam" id="PF06114">
    <property type="entry name" value="Peptidase_M78"/>
    <property type="match status" value="1"/>
</dbReference>
<dbReference type="PANTHER" id="PTHR43236">
    <property type="entry name" value="ANTITOXIN HIGA1"/>
    <property type="match status" value="1"/>
</dbReference>
<dbReference type="InterPro" id="IPR052345">
    <property type="entry name" value="Rad_response_metalloprotease"/>
</dbReference>
<evidence type="ECO:0000313" key="2">
    <source>
        <dbReference type="EMBL" id="MFC1849109.1"/>
    </source>
</evidence>
<protein>
    <submittedName>
        <fullName evidence="2">ImmA/IrrE family metallo-endopeptidase</fullName>
    </submittedName>
</protein>
<sequence>MAGRVEEINTDILQKCREQAGLDLPDVEKKVSKIAEIEAGTHSPTFKQLDTLSKLYSVPRWVFISEQLPTRYQFDKSVLVFRQFAAQRAEIFDNSKVRRLIARVERFRDLILELLDDMGETFTKFEPPKFNENINPESAAQLIRSWLGLTDDHLDFPGWKRLMEDKGVFVFLTSKYKGWSHIDNMLVRGMSIYHTIMPILIINDSDVKKAQSFTLFHELGHLLQKESTIDDWEFPRQREEKWCDEFAGNVLMPSTMFNFTRDEIKDLDTVKNIAKTFKVSFYACLVRLRQLSIIDQTTYTAFETQLKNEYAKMQKKLKESPGGPARNRSLEVLNQFGRIYTRVLFQAYHNKEIGLHKLMQFFDLKKPSYVFDLEVQL</sequence>
<dbReference type="Gene3D" id="1.10.10.2910">
    <property type="match status" value="1"/>
</dbReference>
<proteinExistence type="predicted"/>
<keyword evidence="3" id="KW-1185">Reference proteome</keyword>
<feature type="domain" description="IrrE N-terminal-like" evidence="1">
    <location>
        <begin position="182"/>
        <end position="288"/>
    </location>
</feature>
<reference evidence="2 3" key="1">
    <citation type="submission" date="2024-09" db="EMBL/GenBank/DDBJ databases">
        <title>Laminarin stimulates single cell rates of sulfate reduction while oxygen inhibits transcriptomic activity in coastal marine sediment.</title>
        <authorList>
            <person name="Lindsay M."/>
            <person name="Orcutt B."/>
            <person name="Emerson D."/>
            <person name="Stepanauskas R."/>
            <person name="D'Angelo T."/>
        </authorList>
    </citation>
    <scope>NUCLEOTIDE SEQUENCE [LARGE SCALE GENOMIC DNA]</scope>
    <source>
        <strain evidence="2">SAG AM-311-K15</strain>
    </source>
</reference>
<dbReference type="InterPro" id="IPR010359">
    <property type="entry name" value="IrrE_HExxH"/>
</dbReference>